<reference evidence="1 2" key="2">
    <citation type="submission" date="2009-02" db="EMBL/GenBank/DDBJ databases">
        <title>Draft genome sequence of Clostridium methylpentosum (DSM 5476).</title>
        <authorList>
            <person name="Sudarsanam P."/>
            <person name="Ley R."/>
            <person name="Guruge J."/>
            <person name="Turnbaugh P.J."/>
            <person name="Mahowald M."/>
            <person name="Liep D."/>
            <person name="Gordon J."/>
        </authorList>
    </citation>
    <scope>NUCLEOTIDE SEQUENCE [LARGE SCALE GENOMIC DNA]</scope>
    <source>
        <strain evidence="1 2">DSM 5476</strain>
    </source>
</reference>
<dbReference type="AlphaFoldDB" id="C0EDZ4"/>
<sequence>MKRILSESEIAVQRILPRNSGEESKTDTKHLEEKLDKIFKQLVYK</sequence>
<reference evidence="1 2" key="1">
    <citation type="submission" date="2009-01" db="EMBL/GenBank/DDBJ databases">
        <authorList>
            <person name="Fulton L."/>
            <person name="Clifton S."/>
            <person name="Fulton B."/>
            <person name="Xu J."/>
            <person name="Minx P."/>
            <person name="Pepin K.H."/>
            <person name="Johnson M."/>
            <person name="Bhonagiri V."/>
            <person name="Nash W.E."/>
            <person name="Mardis E.R."/>
            <person name="Wilson R.K."/>
        </authorList>
    </citation>
    <scope>NUCLEOTIDE SEQUENCE [LARGE SCALE GENOMIC DNA]</scope>
    <source>
        <strain evidence="1 2">DSM 5476</strain>
    </source>
</reference>
<dbReference type="EMBL" id="ACEC01000066">
    <property type="protein sequence ID" value="EEG30342.1"/>
    <property type="molecule type" value="Genomic_DNA"/>
</dbReference>
<keyword evidence="2" id="KW-1185">Reference proteome</keyword>
<comment type="caution">
    <text evidence="1">The sequence shown here is derived from an EMBL/GenBank/DDBJ whole genome shotgun (WGS) entry which is preliminary data.</text>
</comment>
<evidence type="ECO:0000313" key="1">
    <source>
        <dbReference type="EMBL" id="EEG30342.1"/>
    </source>
</evidence>
<gene>
    <name evidence="1" type="ORF">CLOSTMETH_02073</name>
</gene>
<dbReference type="HOGENOM" id="CLU_3198146_0_0_9"/>
<accession>C0EDZ4</accession>
<evidence type="ECO:0000313" key="2">
    <source>
        <dbReference type="Proteomes" id="UP000003340"/>
    </source>
</evidence>
<protein>
    <submittedName>
        <fullName evidence="1">Uncharacterized protein</fullName>
    </submittedName>
</protein>
<organism evidence="1 2">
    <name type="scientific">[Clostridium] methylpentosum DSM 5476</name>
    <dbReference type="NCBI Taxonomy" id="537013"/>
    <lineage>
        <taxon>Bacteria</taxon>
        <taxon>Bacillati</taxon>
        <taxon>Bacillota</taxon>
        <taxon>Clostridia</taxon>
        <taxon>Eubacteriales</taxon>
        <taxon>Oscillospiraceae</taxon>
        <taxon>Oscillospiraceae incertae sedis</taxon>
    </lineage>
</organism>
<dbReference type="Proteomes" id="UP000003340">
    <property type="component" value="Unassembled WGS sequence"/>
</dbReference>
<name>C0EDZ4_9FIRM</name>
<proteinExistence type="predicted"/>